<name>E5GCN9_CUCME</name>
<accession>E5GCN9</accession>
<dbReference type="EMBL" id="HM854818">
    <property type="protein sequence ID" value="ADN34238.1"/>
    <property type="molecule type" value="Genomic_DNA"/>
</dbReference>
<sequence length="110" mass="12144">MDKNALPFLSLFHVCFPFSPRSVPSLSRIVPFPFSFLSRRTPEPTPAIVSCPSSLAHRRLPIVACPSSLAHRRLPIVACPSSLALRGRCPVHFVTPIRTIQSTSSVFSYL</sequence>
<evidence type="ECO:0000313" key="1">
    <source>
        <dbReference type="EMBL" id="ADN34238.1"/>
    </source>
</evidence>
<reference evidence="1" key="1">
    <citation type="journal article" date="2010" name="BMC Genomics">
        <title>Generation of a BAC-based physical map of the melon genome.</title>
        <authorList>
            <person name="Gonzalez V.M."/>
            <person name="Garcia-Mas J."/>
            <person name="Arus P."/>
            <person name="Puigdomenech P."/>
        </authorList>
    </citation>
    <scope>NUCLEOTIDE SEQUENCE</scope>
    <source>
        <tissue evidence="1">Young leaves</tissue>
    </source>
</reference>
<organism evidence="1">
    <name type="scientific">Cucumis melo subsp. melo</name>
    <dbReference type="NCBI Taxonomy" id="412675"/>
    <lineage>
        <taxon>Eukaryota</taxon>
        <taxon>Viridiplantae</taxon>
        <taxon>Streptophyta</taxon>
        <taxon>Embryophyta</taxon>
        <taxon>Tracheophyta</taxon>
        <taxon>Spermatophyta</taxon>
        <taxon>Magnoliopsida</taxon>
        <taxon>eudicotyledons</taxon>
        <taxon>Gunneridae</taxon>
        <taxon>Pentapetalae</taxon>
        <taxon>rosids</taxon>
        <taxon>fabids</taxon>
        <taxon>Cucurbitales</taxon>
        <taxon>Cucurbitaceae</taxon>
        <taxon>Benincaseae</taxon>
        <taxon>Cucumis</taxon>
    </lineage>
</organism>
<dbReference type="AlphaFoldDB" id="E5GCN9"/>
<protein>
    <submittedName>
        <fullName evidence="1">Uncharacterized protein</fullName>
    </submittedName>
</protein>
<reference evidence="1" key="2">
    <citation type="journal article" date="2010" name="BMC Plant Biol.">
        <title>Sequencing of 6.7 Mb of the melon genome using a BAC pooling strategy.</title>
        <authorList>
            <person name="Gonzalez V.M."/>
            <person name="Benjak A."/>
            <person name="Henaff E.M."/>
            <person name="Mir G."/>
            <person name="Casacuberta J.M."/>
            <person name="Garcia-Mas J."/>
            <person name="Puigdomenech P."/>
        </authorList>
    </citation>
    <scope>NUCLEOTIDE SEQUENCE</scope>
    <source>
        <tissue evidence="1">Young leaves</tissue>
    </source>
</reference>
<feature type="non-terminal residue" evidence="1">
    <location>
        <position position="110"/>
    </location>
</feature>
<proteinExistence type="predicted"/>